<dbReference type="GO" id="GO:0006750">
    <property type="term" value="P:glutathione biosynthetic process"/>
    <property type="evidence" value="ECO:0007669"/>
    <property type="project" value="UniProtKB-UniRule"/>
</dbReference>
<dbReference type="FunFam" id="3.30.590.50:FF:000002">
    <property type="entry name" value="Glutamate--cysteine ligase catalytic subunit"/>
    <property type="match status" value="1"/>
</dbReference>
<proteinExistence type="inferred from homology"/>
<dbReference type="PANTHER" id="PTHR11164">
    <property type="entry name" value="GLUTAMATE CYSTEINE LIGASE"/>
    <property type="match status" value="1"/>
</dbReference>
<dbReference type="InterPro" id="IPR014746">
    <property type="entry name" value="Gln_synth/guanido_kin_cat_dom"/>
</dbReference>
<keyword evidence="4 10" id="KW-0436">Ligase</keyword>
<evidence type="ECO:0000256" key="6">
    <source>
        <dbReference type="ARBA" id="ARBA00022741"/>
    </source>
</evidence>
<comment type="similarity">
    <text evidence="2 10">Belongs to the glutamate--cysteine ligase type 3 family.</text>
</comment>
<keyword evidence="12" id="KW-1185">Reference proteome</keyword>
<dbReference type="GO" id="GO:0017109">
    <property type="term" value="C:glutamate-cysteine ligase complex"/>
    <property type="evidence" value="ECO:0007669"/>
    <property type="project" value="TreeGrafter"/>
</dbReference>
<evidence type="ECO:0000313" key="11">
    <source>
        <dbReference type="EMBL" id="KAB7503124.1"/>
    </source>
</evidence>
<dbReference type="Proteomes" id="UP000326759">
    <property type="component" value="Unassembled WGS sequence"/>
</dbReference>
<dbReference type="InterPro" id="IPR004308">
    <property type="entry name" value="GCS"/>
</dbReference>
<dbReference type="GO" id="GO:0005524">
    <property type="term" value="F:ATP binding"/>
    <property type="evidence" value="ECO:0007669"/>
    <property type="project" value="UniProtKB-UniRule"/>
</dbReference>
<evidence type="ECO:0000256" key="4">
    <source>
        <dbReference type="ARBA" id="ARBA00022598"/>
    </source>
</evidence>
<dbReference type="UniPathway" id="UPA00142">
    <property type="reaction ID" value="UER00209"/>
</dbReference>
<dbReference type="Gene3D" id="3.30.590.50">
    <property type="match status" value="2"/>
</dbReference>
<organism evidence="11 12">
    <name type="scientific">Armadillidium nasatum</name>
    <dbReference type="NCBI Taxonomy" id="96803"/>
    <lineage>
        <taxon>Eukaryota</taxon>
        <taxon>Metazoa</taxon>
        <taxon>Ecdysozoa</taxon>
        <taxon>Arthropoda</taxon>
        <taxon>Crustacea</taxon>
        <taxon>Multicrustacea</taxon>
        <taxon>Malacostraca</taxon>
        <taxon>Eumalacostraca</taxon>
        <taxon>Peracarida</taxon>
        <taxon>Isopoda</taxon>
        <taxon>Oniscidea</taxon>
        <taxon>Crinocheta</taxon>
        <taxon>Armadillidiidae</taxon>
        <taxon>Armadillidium</taxon>
    </lineage>
</organism>
<evidence type="ECO:0000256" key="10">
    <source>
        <dbReference type="RuleBase" id="RU367135"/>
    </source>
</evidence>
<reference evidence="11 12" key="1">
    <citation type="journal article" date="2019" name="PLoS Biol.">
        <title>Sex chromosomes control vertical transmission of feminizing Wolbachia symbionts in an isopod.</title>
        <authorList>
            <person name="Becking T."/>
            <person name="Chebbi M.A."/>
            <person name="Giraud I."/>
            <person name="Moumen B."/>
            <person name="Laverre T."/>
            <person name="Caubet Y."/>
            <person name="Peccoud J."/>
            <person name="Gilbert C."/>
            <person name="Cordaux R."/>
        </authorList>
    </citation>
    <scope>NUCLEOTIDE SEQUENCE [LARGE SCALE GENOMIC DNA]</scope>
    <source>
        <strain evidence="11">ANa2</strain>
        <tissue evidence="11">Whole body excluding digestive tract and cuticle</tissue>
    </source>
</reference>
<evidence type="ECO:0000256" key="2">
    <source>
        <dbReference type="ARBA" id="ARBA00008100"/>
    </source>
</evidence>
<dbReference type="Pfam" id="PF03074">
    <property type="entry name" value="GCS"/>
    <property type="match status" value="1"/>
</dbReference>
<dbReference type="EMBL" id="SEYY01005821">
    <property type="protein sequence ID" value="KAB7503124.1"/>
    <property type="molecule type" value="Genomic_DNA"/>
</dbReference>
<evidence type="ECO:0000256" key="5">
    <source>
        <dbReference type="ARBA" id="ARBA00022684"/>
    </source>
</evidence>
<evidence type="ECO:0000313" key="12">
    <source>
        <dbReference type="Proteomes" id="UP000326759"/>
    </source>
</evidence>
<keyword evidence="6 10" id="KW-0547">Nucleotide-binding</keyword>
<sequence>MSFIKFKKHILFWQIEYIIVKLDHKKKKGRVSLRGSELLDILKEAEEKNPKEVKSLWRPEYAEYMVEGTPGQPYGNLIQHFNIVEHNMTFRRQELQSLLKEDEVALSITNFFRLGCPDFTSPPTIPTPTEGYSKSLFFPDEVITQSHPRFKTLTTNIRQRRGEKVAINVPKDFEALGDDGSSLKAALKNHVYMDAMGFGMGCCCLQMTFQTMSVGEARVLYDHLTPLCPIMLSLTAATPVFRGYLTDVDCRWDIISGSVDCRNAEERGLSPLKESKFVIPKSRYSSVDMYLSDCGARYNDTEVVYDEKIYQKLLENDIDDLLAKHIAHLFIRDSISLFSEKVHQDDEKELDHFEVILIDSISNSYNDSPKNLVYPHIFPPLHSGIGWRVEFRPCEVQITDFENAAFCVFIVLLTRAILTFKLNMLIPISKVDENMMKSQKRNAVLEEKFWFRKDIFSRDCEESLPFEKMTINEIINGKGDDFVGLVPLVKQYLVSLDCDADTACTIHQYLKLISLRATGSAMTTATWIRNFIMNHPEYNDEVSYDLLVAISEITNGKRPCPELLGITPNTKTSQDIPKAVQKFLSEKCSKGPSSLN</sequence>
<accession>A0A5N5T908</accession>
<comment type="caution">
    <text evidence="11">The sequence shown here is derived from an EMBL/GenBank/DDBJ whole genome shotgun (WGS) entry which is preliminary data.</text>
</comment>
<evidence type="ECO:0000256" key="7">
    <source>
        <dbReference type="ARBA" id="ARBA00022840"/>
    </source>
</evidence>
<keyword evidence="5 10" id="KW-0317">Glutathione biosynthesis</keyword>
<protein>
    <recommendedName>
        <fullName evidence="3 10">Glutamate--cysteine ligase</fullName>
        <ecNumber evidence="3 10">6.3.2.2</ecNumber>
    </recommendedName>
    <alternativeName>
        <fullName evidence="9 10">Gamma-ECS</fullName>
    </alternativeName>
    <alternativeName>
        <fullName evidence="8 10">Gamma-glutamylcysteine synthetase</fullName>
    </alternativeName>
</protein>
<dbReference type="EC" id="6.3.2.2" evidence="3 10"/>
<evidence type="ECO:0000256" key="8">
    <source>
        <dbReference type="ARBA" id="ARBA00030585"/>
    </source>
</evidence>
<dbReference type="GO" id="GO:0004357">
    <property type="term" value="F:glutamate-cysteine ligase activity"/>
    <property type="evidence" value="ECO:0007669"/>
    <property type="project" value="UniProtKB-UniRule"/>
</dbReference>
<dbReference type="PANTHER" id="PTHR11164:SF0">
    <property type="entry name" value="GLUTAMATE--CYSTEINE LIGASE CATALYTIC SUBUNIT"/>
    <property type="match status" value="1"/>
</dbReference>
<dbReference type="SUPFAM" id="SSF55931">
    <property type="entry name" value="Glutamine synthetase/guanido kinase"/>
    <property type="match status" value="1"/>
</dbReference>
<gene>
    <name evidence="11" type="primary">gcs-1</name>
    <name evidence="11" type="ORF">Anas_10147</name>
</gene>
<dbReference type="Gene3D" id="1.10.8.960">
    <property type="match status" value="1"/>
</dbReference>
<dbReference type="AlphaFoldDB" id="A0A5N5T908"/>
<evidence type="ECO:0000256" key="9">
    <source>
        <dbReference type="ARBA" id="ARBA00032122"/>
    </source>
</evidence>
<keyword evidence="7 10" id="KW-0067">ATP-binding</keyword>
<evidence type="ECO:0000256" key="1">
    <source>
        <dbReference type="ARBA" id="ARBA00005006"/>
    </source>
</evidence>
<name>A0A5N5T908_9CRUS</name>
<comment type="pathway">
    <text evidence="1 10">Sulfur metabolism; glutathione biosynthesis; glutathione from L-cysteine and L-glutamate: step 1/2.</text>
</comment>
<dbReference type="OrthoDB" id="7939818at2759"/>
<comment type="catalytic activity">
    <reaction evidence="10">
        <text>L-cysteine + L-glutamate + ATP = gamma-L-glutamyl-L-cysteine + ADP + phosphate + H(+)</text>
        <dbReference type="Rhea" id="RHEA:13285"/>
        <dbReference type="ChEBI" id="CHEBI:15378"/>
        <dbReference type="ChEBI" id="CHEBI:29985"/>
        <dbReference type="ChEBI" id="CHEBI:30616"/>
        <dbReference type="ChEBI" id="CHEBI:35235"/>
        <dbReference type="ChEBI" id="CHEBI:43474"/>
        <dbReference type="ChEBI" id="CHEBI:58173"/>
        <dbReference type="ChEBI" id="CHEBI:456216"/>
        <dbReference type="EC" id="6.3.2.2"/>
    </reaction>
</comment>
<evidence type="ECO:0000256" key="3">
    <source>
        <dbReference type="ARBA" id="ARBA00012220"/>
    </source>
</evidence>